<dbReference type="AlphaFoldDB" id="A0A7S0ZG12"/>
<name>A0A7S0ZG12_9RHOD</name>
<feature type="region of interest" description="Disordered" evidence="1">
    <location>
        <begin position="26"/>
        <end position="106"/>
    </location>
</feature>
<gene>
    <name evidence="2" type="ORF">TOLI1172_LOCUS5006</name>
</gene>
<feature type="compositionally biased region" description="Basic and acidic residues" evidence="1">
    <location>
        <begin position="38"/>
        <end position="74"/>
    </location>
</feature>
<sequence length="106" mass="11591">MADVESCSSSEKVKVRNGCESIHLENVGKRVPPAGPDGKARDSISPKSLELHGSEDVLKEGSARGRMRNRDFRRFSGSSSRCRSPSPPRLRNSMQLKAPVSSNKPQ</sequence>
<dbReference type="EMBL" id="HBFP01006995">
    <property type="protein sequence ID" value="CAD8820612.1"/>
    <property type="molecule type" value="Transcribed_RNA"/>
</dbReference>
<feature type="compositionally biased region" description="Low complexity" evidence="1">
    <location>
        <begin position="75"/>
        <end position="93"/>
    </location>
</feature>
<evidence type="ECO:0000313" key="2">
    <source>
        <dbReference type="EMBL" id="CAD8820612.1"/>
    </source>
</evidence>
<evidence type="ECO:0000256" key="1">
    <source>
        <dbReference type="SAM" id="MobiDB-lite"/>
    </source>
</evidence>
<organism evidence="2">
    <name type="scientific">Timspurckia oligopyrenoides</name>
    <dbReference type="NCBI Taxonomy" id="708627"/>
    <lineage>
        <taxon>Eukaryota</taxon>
        <taxon>Rhodophyta</taxon>
        <taxon>Bangiophyceae</taxon>
        <taxon>Porphyridiales</taxon>
        <taxon>Porphyridiaceae</taxon>
        <taxon>Timspurckia</taxon>
    </lineage>
</organism>
<reference evidence="2" key="1">
    <citation type="submission" date="2021-01" db="EMBL/GenBank/DDBJ databases">
        <authorList>
            <person name="Corre E."/>
            <person name="Pelletier E."/>
            <person name="Niang G."/>
            <person name="Scheremetjew M."/>
            <person name="Finn R."/>
            <person name="Kale V."/>
            <person name="Holt S."/>
            <person name="Cochrane G."/>
            <person name="Meng A."/>
            <person name="Brown T."/>
            <person name="Cohen L."/>
        </authorList>
    </citation>
    <scope>NUCLEOTIDE SEQUENCE</scope>
    <source>
        <strain evidence="2">CCMP3278</strain>
    </source>
</reference>
<protein>
    <submittedName>
        <fullName evidence="2">Uncharacterized protein</fullName>
    </submittedName>
</protein>
<proteinExistence type="predicted"/>
<accession>A0A7S0ZG12</accession>